<organism evidence="2 3">
    <name type="scientific">Halorubrum salipaludis</name>
    <dbReference type="NCBI Taxonomy" id="2032630"/>
    <lineage>
        <taxon>Archaea</taxon>
        <taxon>Methanobacteriati</taxon>
        <taxon>Methanobacteriota</taxon>
        <taxon>Stenosarchaea group</taxon>
        <taxon>Halobacteria</taxon>
        <taxon>Halobacteriales</taxon>
        <taxon>Haloferacaceae</taxon>
        <taxon>Halorubrum</taxon>
    </lineage>
</organism>
<evidence type="ECO:0000256" key="1">
    <source>
        <dbReference type="SAM" id="Phobius"/>
    </source>
</evidence>
<dbReference type="AlphaFoldDB" id="A0A2A2FL17"/>
<protein>
    <recommendedName>
        <fullName evidence="4">Major facilitator superfamily (MFS) profile domain-containing protein</fullName>
    </recommendedName>
</protein>
<evidence type="ECO:0000313" key="3">
    <source>
        <dbReference type="Proteomes" id="UP000218083"/>
    </source>
</evidence>
<feature type="transmembrane region" description="Helical" evidence="1">
    <location>
        <begin position="45"/>
        <end position="65"/>
    </location>
</feature>
<comment type="caution">
    <text evidence="2">The sequence shown here is derived from an EMBL/GenBank/DDBJ whole genome shotgun (WGS) entry which is preliminary data.</text>
</comment>
<keyword evidence="1" id="KW-0472">Membrane</keyword>
<accession>A0A2A2FL17</accession>
<reference evidence="2 3" key="1">
    <citation type="submission" date="2017-08" db="EMBL/GenBank/DDBJ databases">
        <title>The strain WRN001 was isolated from Binhai saline alkaline soil, Tianjin, China.</title>
        <authorList>
            <person name="Liu D."/>
            <person name="Zhang G."/>
        </authorList>
    </citation>
    <scope>NUCLEOTIDE SEQUENCE [LARGE SCALE GENOMIC DNA]</scope>
    <source>
        <strain evidence="2 3">WN019</strain>
    </source>
</reference>
<sequence>MFDEVFDLIADAVLGFVPNVVLGALTLLVGLAMTAIGIATVGEPGLWGEVLTVVGLSAVVGVLALRYR</sequence>
<keyword evidence="1" id="KW-1133">Transmembrane helix</keyword>
<proteinExistence type="predicted"/>
<keyword evidence="3" id="KW-1185">Reference proteome</keyword>
<evidence type="ECO:0000313" key="2">
    <source>
        <dbReference type="EMBL" id="PAU85454.1"/>
    </source>
</evidence>
<name>A0A2A2FL17_9EURY</name>
<dbReference type="Proteomes" id="UP000218083">
    <property type="component" value="Unassembled WGS sequence"/>
</dbReference>
<evidence type="ECO:0008006" key="4">
    <source>
        <dbReference type="Google" id="ProtNLM"/>
    </source>
</evidence>
<keyword evidence="1" id="KW-0812">Transmembrane</keyword>
<dbReference type="EMBL" id="NSKC01000001">
    <property type="protein sequence ID" value="PAU85454.1"/>
    <property type="molecule type" value="Genomic_DNA"/>
</dbReference>
<gene>
    <name evidence="2" type="ORF">CK500_01930</name>
</gene>
<dbReference type="RefSeq" id="WP_095635569.1">
    <property type="nucleotide sequence ID" value="NZ_NSKC01000001.1"/>
</dbReference>
<feature type="transmembrane region" description="Helical" evidence="1">
    <location>
        <begin position="12"/>
        <end position="39"/>
    </location>
</feature>